<keyword evidence="4 6" id="KW-1133">Transmembrane helix</keyword>
<name>A0ABD0KM99_9CAEN</name>
<evidence type="ECO:0000256" key="2">
    <source>
        <dbReference type="ARBA" id="ARBA00006840"/>
    </source>
</evidence>
<dbReference type="InterPro" id="IPR018499">
    <property type="entry name" value="Tetraspanin/Peripherin"/>
</dbReference>
<gene>
    <name evidence="7" type="ORF">BaRGS_00020441</name>
</gene>
<evidence type="ECO:0000313" key="8">
    <source>
        <dbReference type="Proteomes" id="UP001519460"/>
    </source>
</evidence>
<comment type="similarity">
    <text evidence="2 6">Belongs to the tetraspanin (TM4SF) family.</text>
</comment>
<evidence type="ECO:0000256" key="6">
    <source>
        <dbReference type="RuleBase" id="RU361218"/>
    </source>
</evidence>
<evidence type="ECO:0000256" key="4">
    <source>
        <dbReference type="ARBA" id="ARBA00022989"/>
    </source>
</evidence>
<comment type="caution">
    <text evidence="7">The sequence shown here is derived from an EMBL/GenBank/DDBJ whole genome shotgun (WGS) entry which is preliminary data.</text>
</comment>
<keyword evidence="5 6" id="KW-0472">Membrane</keyword>
<dbReference type="PIRSF" id="PIRSF002419">
    <property type="entry name" value="Tetraspanin"/>
    <property type="match status" value="1"/>
</dbReference>
<dbReference type="PRINTS" id="PR00259">
    <property type="entry name" value="TMFOUR"/>
</dbReference>
<evidence type="ECO:0000256" key="1">
    <source>
        <dbReference type="ARBA" id="ARBA00004141"/>
    </source>
</evidence>
<dbReference type="CDD" id="cd03156">
    <property type="entry name" value="uroplakin_I_like_LEL"/>
    <property type="match status" value="1"/>
</dbReference>
<comment type="subcellular location">
    <subcellularLocation>
        <location evidence="1 6">Membrane</location>
        <topology evidence="1 6">Multi-pass membrane protein</topology>
    </subcellularLocation>
</comment>
<accession>A0ABD0KM99</accession>
<dbReference type="Pfam" id="PF00335">
    <property type="entry name" value="Tetraspanin"/>
    <property type="match status" value="1"/>
</dbReference>
<dbReference type="SUPFAM" id="SSF48652">
    <property type="entry name" value="Tetraspanin"/>
    <property type="match status" value="1"/>
</dbReference>
<dbReference type="Proteomes" id="UP001519460">
    <property type="component" value="Unassembled WGS sequence"/>
</dbReference>
<keyword evidence="8" id="KW-1185">Reference proteome</keyword>
<sequence>MVGLAMFAIGIVIQRDPDFSQKALDDVLNQLQAGATSAGVTLDTSAFSVAELAVTFSIILVVFGIFLAGVAVLGIIGAKCGLKPVLIVYFIITLVLFLTQLILVLIVYFDRDAFNETVKPRFKDTITDSYTGLDGTNGVTQIWNGIMIKMECCGVDDYNDFSSAANWDKELAGTSGLITPVACCKTISTNYACAKNPSDSNSNWKTGCYDEIWDYALVDSGIVIGIAAGVLVVQ</sequence>
<dbReference type="PANTHER" id="PTHR19282:SF417">
    <property type="entry name" value="TETRASPANIN TSPA-RELATED"/>
    <property type="match status" value="1"/>
</dbReference>
<evidence type="ECO:0000313" key="7">
    <source>
        <dbReference type="EMBL" id="KAK7488282.1"/>
    </source>
</evidence>
<dbReference type="EMBL" id="JACVVK020000152">
    <property type="protein sequence ID" value="KAK7488282.1"/>
    <property type="molecule type" value="Genomic_DNA"/>
</dbReference>
<dbReference type="PANTHER" id="PTHR19282">
    <property type="entry name" value="TETRASPANIN"/>
    <property type="match status" value="1"/>
</dbReference>
<evidence type="ECO:0000256" key="3">
    <source>
        <dbReference type="ARBA" id="ARBA00022692"/>
    </source>
</evidence>
<dbReference type="Gene3D" id="1.10.1450.10">
    <property type="entry name" value="Tetraspanin"/>
    <property type="match status" value="1"/>
</dbReference>
<feature type="transmembrane region" description="Helical" evidence="6">
    <location>
        <begin position="85"/>
        <end position="109"/>
    </location>
</feature>
<reference evidence="7 8" key="1">
    <citation type="journal article" date="2023" name="Sci. Data">
        <title>Genome assembly of the Korean intertidal mud-creeper Batillaria attramentaria.</title>
        <authorList>
            <person name="Patra A.K."/>
            <person name="Ho P.T."/>
            <person name="Jun S."/>
            <person name="Lee S.J."/>
            <person name="Kim Y."/>
            <person name="Won Y.J."/>
        </authorList>
    </citation>
    <scope>NUCLEOTIDE SEQUENCE [LARGE SCALE GENOMIC DNA]</scope>
    <source>
        <strain evidence="7">Wonlab-2016</strain>
    </source>
</reference>
<feature type="non-terminal residue" evidence="7">
    <location>
        <position position="234"/>
    </location>
</feature>
<dbReference type="InterPro" id="IPR008952">
    <property type="entry name" value="Tetraspanin_EC2_sf"/>
</dbReference>
<protein>
    <recommendedName>
        <fullName evidence="6">Tetraspanin</fullName>
    </recommendedName>
</protein>
<comment type="caution">
    <text evidence="6">Lacks conserved residue(s) required for the propagation of feature annotation.</text>
</comment>
<dbReference type="InterPro" id="IPR000301">
    <property type="entry name" value="Tetraspanin_animals"/>
</dbReference>
<dbReference type="GO" id="GO:0016020">
    <property type="term" value="C:membrane"/>
    <property type="evidence" value="ECO:0007669"/>
    <property type="project" value="UniProtKB-SubCell"/>
</dbReference>
<organism evidence="7 8">
    <name type="scientific">Batillaria attramentaria</name>
    <dbReference type="NCBI Taxonomy" id="370345"/>
    <lineage>
        <taxon>Eukaryota</taxon>
        <taxon>Metazoa</taxon>
        <taxon>Spiralia</taxon>
        <taxon>Lophotrochozoa</taxon>
        <taxon>Mollusca</taxon>
        <taxon>Gastropoda</taxon>
        <taxon>Caenogastropoda</taxon>
        <taxon>Sorbeoconcha</taxon>
        <taxon>Cerithioidea</taxon>
        <taxon>Batillariidae</taxon>
        <taxon>Batillaria</taxon>
    </lineage>
</organism>
<dbReference type="AlphaFoldDB" id="A0ABD0KM99"/>
<feature type="transmembrane region" description="Helical" evidence="6">
    <location>
        <begin position="212"/>
        <end position="233"/>
    </location>
</feature>
<evidence type="ECO:0000256" key="5">
    <source>
        <dbReference type="ARBA" id="ARBA00023136"/>
    </source>
</evidence>
<keyword evidence="3 6" id="KW-0812">Transmembrane</keyword>
<proteinExistence type="inferred from homology"/>
<feature type="transmembrane region" description="Helical" evidence="6">
    <location>
        <begin position="52"/>
        <end position="78"/>
    </location>
</feature>